<evidence type="ECO:0000313" key="1">
    <source>
        <dbReference type="EMBL" id="KKM73785.1"/>
    </source>
</evidence>
<dbReference type="AlphaFoldDB" id="A0A0F9MAV9"/>
<organism evidence="1">
    <name type="scientific">marine sediment metagenome</name>
    <dbReference type="NCBI Taxonomy" id="412755"/>
    <lineage>
        <taxon>unclassified sequences</taxon>
        <taxon>metagenomes</taxon>
        <taxon>ecological metagenomes</taxon>
    </lineage>
</organism>
<name>A0A0F9MAV9_9ZZZZ</name>
<gene>
    <name evidence="1" type="ORF">LCGC14_1406990</name>
</gene>
<accession>A0A0F9MAV9</accession>
<sequence>MTDWKWNPFGRLKVLSKRQRCERCGKPVHHRVLCAACLSSVGKKTAAHFDREHGAIVIVALDLFHTLIKEPKVLVSEGFASTRWAVAERLEVITGLFNPTGYGIVSNYPMMLWDYGKEYTWYYARWQGRNVVIAAVEKQQV</sequence>
<reference evidence="1" key="1">
    <citation type="journal article" date="2015" name="Nature">
        <title>Complex archaea that bridge the gap between prokaryotes and eukaryotes.</title>
        <authorList>
            <person name="Spang A."/>
            <person name="Saw J.H."/>
            <person name="Jorgensen S.L."/>
            <person name="Zaremba-Niedzwiedzka K."/>
            <person name="Martijn J."/>
            <person name="Lind A.E."/>
            <person name="van Eijk R."/>
            <person name="Schleper C."/>
            <person name="Guy L."/>
            <person name="Ettema T.J."/>
        </authorList>
    </citation>
    <scope>NUCLEOTIDE SEQUENCE</scope>
</reference>
<protein>
    <submittedName>
        <fullName evidence="1">Uncharacterized protein</fullName>
    </submittedName>
</protein>
<proteinExistence type="predicted"/>
<dbReference type="EMBL" id="LAZR01009247">
    <property type="protein sequence ID" value="KKM73785.1"/>
    <property type="molecule type" value="Genomic_DNA"/>
</dbReference>
<comment type="caution">
    <text evidence="1">The sequence shown here is derived from an EMBL/GenBank/DDBJ whole genome shotgun (WGS) entry which is preliminary data.</text>
</comment>